<dbReference type="InterPro" id="IPR045229">
    <property type="entry name" value="TPP_enz"/>
</dbReference>
<dbReference type="PANTHER" id="PTHR18968:SF129">
    <property type="entry name" value="ACETOLACTATE SYNTHASE"/>
    <property type="match status" value="1"/>
</dbReference>
<evidence type="ECO:0000259" key="6">
    <source>
        <dbReference type="Pfam" id="PF02776"/>
    </source>
</evidence>
<feature type="domain" description="Thiamine pyrophosphate enzyme N-terminal TPP-binding" evidence="6">
    <location>
        <begin position="650"/>
        <end position="763"/>
    </location>
</feature>
<evidence type="ECO:0000313" key="7">
    <source>
        <dbReference type="EMBL" id="CAA9485186.1"/>
    </source>
</evidence>
<evidence type="ECO:0000259" key="5">
    <source>
        <dbReference type="Pfam" id="PF02775"/>
    </source>
</evidence>
<feature type="region of interest" description="Disordered" evidence="3">
    <location>
        <begin position="359"/>
        <end position="387"/>
    </location>
</feature>
<dbReference type="PROSITE" id="PS00187">
    <property type="entry name" value="TPP_ENZYMES"/>
    <property type="match status" value="1"/>
</dbReference>
<dbReference type="InterPro" id="IPR012000">
    <property type="entry name" value="Thiamin_PyroP_enz_cen_dom"/>
</dbReference>
<feature type="region of interest" description="Disordered" evidence="3">
    <location>
        <begin position="1"/>
        <end position="46"/>
    </location>
</feature>
<dbReference type="InterPro" id="IPR000399">
    <property type="entry name" value="TPP-bd_CS"/>
</dbReference>
<feature type="domain" description="Thiamine pyrophosphate enzyme TPP-binding" evidence="5">
    <location>
        <begin position="1028"/>
        <end position="1173"/>
    </location>
</feature>
<dbReference type="NCBIfam" id="NF006187">
    <property type="entry name" value="PRK08322.1"/>
    <property type="match status" value="1"/>
</dbReference>
<feature type="compositionally biased region" description="Pro residues" evidence="3">
    <location>
        <begin position="184"/>
        <end position="194"/>
    </location>
</feature>
<dbReference type="GO" id="GO:0009099">
    <property type="term" value="P:L-valine biosynthetic process"/>
    <property type="evidence" value="ECO:0007669"/>
    <property type="project" value="TreeGrafter"/>
</dbReference>
<feature type="compositionally biased region" description="Basic and acidic residues" evidence="3">
    <location>
        <begin position="197"/>
        <end position="212"/>
    </location>
</feature>
<dbReference type="GO" id="GO:0000287">
    <property type="term" value="F:magnesium ion binding"/>
    <property type="evidence" value="ECO:0007669"/>
    <property type="project" value="InterPro"/>
</dbReference>
<keyword evidence="7" id="KW-0808">Transferase</keyword>
<dbReference type="GO" id="GO:0003984">
    <property type="term" value="F:acetolactate synthase activity"/>
    <property type="evidence" value="ECO:0007669"/>
    <property type="project" value="UniProtKB-EC"/>
</dbReference>
<accession>A0A6J4RY94</accession>
<dbReference type="InterPro" id="IPR011766">
    <property type="entry name" value="TPP_enzyme_TPP-bd"/>
</dbReference>
<dbReference type="AlphaFoldDB" id="A0A6J4RY94"/>
<dbReference type="SUPFAM" id="SSF52518">
    <property type="entry name" value="Thiamin diphosphate-binding fold (THDP-binding)"/>
    <property type="match status" value="2"/>
</dbReference>
<dbReference type="Gene3D" id="3.40.50.1220">
    <property type="entry name" value="TPP-binding domain"/>
    <property type="match status" value="1"/>
</dbReference>
<evidence type="ECO:0000256" key="1">
    <source>
        <dbReference type="ARBA" id="ARBA00007812"/>
    </source>
</evidence>
<feature type="compositionally biased region" description="Basic and acidic residues" evidence="3">
    <location>
        <begin position="480"/>
        <end position="489"/>
    </location>
</feature>
<feature type="region of interest" description="Disordered" evidence="3">
    <location>
        <begin position="151"/>
        <end position="302"/>
    </location>
</feature>
<reference evidence="7" key="1">
    <citation type="submission" date="2020-02" db="EMBL/GenBank/DDBJ databases">
        <authorList>
            <person name="Meier V. D."/>
        </authorList>
    </citation>
    <scope>NUCLEOTIDE SEQUENCE</scope>
    <source>
        <strain evidence="7">AVDCRST_MAG13</strain>
    </source>
</reference>
<evidence type="ECO:0000256" key="3">
    <source>
        <dbReference type="SAM" id="MobiDB-lite"/>
    </source>
</evidence>
<dbReference type="CDD" id="cd07035">
    <property type="entry name" value="TPP_PYR_POX_like"/>
    <property type="match status" value="1"/>
</dbReference>
<feature type="region of interest" description="Disordered" evidence="3">
    <location>
        <begin position="480"/>
        <end position="507"/>
    </location>
</feature>
<feature type="compositionally biased region" description="Low complexity" evidence="3">
    <location>
        <begin position="152"/>
        <end position="167"/>
    </location>
</feature>
<evidence type="ECO:0000259" key="4">
    <source>
        <dbReference type="Pfam" id="PF00205"/>
    </source>
</evidence>
<feature type="compositionally biased region" description="Gly residues" evidence="3">
    <location>
        <begin position="226"/>
        <end position="246"/>
    </location>
</feature>
<dbReference type="GO" id="GO:0005948">
    <property type="term" value="C:acetolactate synthase complex"/>
    <property type="evidence" value="ECO:0007669"/>
    <property type="project" value="TreeGrafter"/>
</dbReference>
<evidence type="ECO:0000256" key="2">
    <source>
        <dbReference type="ARBA" id="ARBA00023052"/>
    </source>
</evidence>
<name>A0A6J4RY94_9ACTN</name>
<keyword evidence="2" id="KW-0786">Thiamine pyrophosphate</keyword>
<dbReference type="PANTHER" id="PTHR18968">
    <property type="entry name" value="THIAMINE PYROPHOSPHATE ENZYMES"/>
    <property type="match status" value="1"/>
</dbReference>
<feature type="domain" description="Thiamine pyrophosphate enzyme central" evidence="4">
    <location>
        <begin position="836"/>
        <end position="968"/>
    </location>
</feature>
<dbReference type="Pfam" id="PF00205">
    <property type="entry name" value="TPP_enzyme_M"/>
    <property type="match status" value="1"/>
</dbReference>
<feature type="compositionally biased region" description="Basic and acidic residues" evidence="3">
    <location>
        <begin position="25"/>
        <end position="41"/>
    </location>
</feature>
<dbReference type="InterPro" id="IPR029061">
    <property type="entry name" value="THDP-binding"/>
</dbReference>
<comment type="similarity">
    <text evidence="1">Belongs to the TPP enzyme family.</text>
</comment>
<sequence length="1195" mass="127115">MADDRPGRHRQVRRGHGGLPVHPRGPREGGPDAVRDHDRPRPLHAVARPEALLRDLRARGLRVRRELRLRQGPLPRAGAGGLPAAHARGAHRGGRGLRRAAAHDHADLRGGRRREARLRGRVARAGLRRGLSAALSRADCRPVEAVPAHLVGPRAGQRGGERAAAPGLDLERGPEGAALRAPQDPQPLPGPRPVDLPGDHAGRPARARERAGAEAGGAEGDPAAGVRGGLGLGGRAGGPGGRGGRPGRLDRRADARERRPRVEEPEARAQGGAGDRCGALRPDDLGGDDPGRDAAAGDLDRAQRAAHVAAQPGLRLLAREAHRAPAVARRRVVERVLDALEPGLRRGAQERVLDVLGPAARGGEEERRDGAAEVGDDLAGGGGHRGVRGGRLARHAAVDLRARVAPLGEAQRAAGVARDGVGAGGHGLRLERLGRPRRRRLARHHAADVVVQPDRVDDQEPAAGGAELELPAEEAVRDAERRAARDAQRVRPAGAHGALEGDHVAARRRAQDDAGAVHLDAVGLRGIERAVADAVRAREGGGARLEQHGHRRRLRERGDLRARVVVAQDLLVRAALLGEAVGAVLGHAHAVAVARALDHEADGGVGLGGEARGRREGAGEGGETAAHAEGERPRAGGSCAGSVAAVTPRRASDVFVECLEAEGVKHVFGIPGEETLDLNESLADSSVHFVPVRHEQGGAYMADMYGRLTQRAGVCLGTLGPGAMNLVTAVGDAYLDRAPLVALTGQADVERMHKESHQYIDLIELFRPITKWNARVSAPEIIPEVVRKAFKVAESEKPGATHLELPEDVMSAQVEAAPLARRRTALPEPGARELLKAADLIRNAINPVALAGNGVVRGGAAPALREFVRATGIPVAETFMGKGVLDFEDPYALGTVGLQSRDYAMAGFEDADVVIAIGYDLVEHAPKHWNPGRDKTIVCIDAVPAEVDEFFQPEVELVGSLYHVLTRLAEECRDAPFGAPRGATQRLREVVLGRFEAARTDDAFPVQPPRALWDIRQALGPRDMLISDVGLHKLWIGRMFPAHEPNTVLIANGLAGMGFAVPCAIAAKLVHPDRRVVTVNGDGGFLMNVQELETAMRLRTPIVNVVWENGQYGSIVWKQDKKFGRHFGVDFTNPDFVMLARSFGMPAWRCEQADDFSGHLEHALGLDVPSLIVLPIDYSIDVAISDELGVETVST</sequence>
<proteinExistence type="inferred from homology"/>
<dbReference type="GO" id="GO:0050660">
    <property type="term" value="F:flavin adenine dinucleotide binding"/>
    <property type="evidence" value="ECO:0007669"/>
    <property type="project" value="TreeGrafter"/>
</dbReference>
<protein>
    <submittedName>
        <fullName evidence="7">Acetolactate synthase large subunit</fullName>
        <ecNumber evidence="7">2.2.1.6</ecNumber>
    </submittedName>
</protein>
<feature type="compositionally biased region" description="Basic and acidic residues" evidence="3">
    <location>
        <begin position="362"/>
        <end position="371"/>
    </location>
</feature>
<dbReference type="FunFam" id="3.40.50.970:FF:000007">
    <property type="entry name" value="Acetolactate synthase"/>
    <property type="match status" value="1"/>
</dbReference>
<feature type="compositionally biased region" description="Basic and acidic residues" evidence="3">
    <location>
        <begin position="281"/>
        <end position="292"/>
    </location>
</feature>
<feature type="compositionally biased region" description="Basic residues" evidence="3">
    <location>
        <begin position="7"/>
        <end position="16"/>
    </location>
</feature>
<organism evidence="7">
    <name type="scientific">uncultured Solirubrobacteraceae bacterium</name>
    <dbReference type="NCBI Taxonomy" id="1162706"/>
    <lineage>
        <taxon>Bacteria</taxon>
        <taxon>Bacillati</taxon>
        <taxon>Actinomycetota</taxon>
        <taxon>Thermoleophilia</taxon>
        <taxon>Solirubrobacterales</taxon>
        <taxon>Solirubrobacteraceae</taxon>
        <taxon>environmental samples</taxon>
    </lineage>
</organism>
<dbReference type="Gene3D" id="3.40.50.970">
    <property type="match status" value="2"/>
</dbReference>
<feature type="region of interest" description="Disordered" evidence="3">
    <location>
        <begin position="604"/>
        <end position="638"/>
    </location>
</feature>
<dbReference type="Pfam" id="PF02775">
    <property type="entry name" value="TPP_enzyme_C"/>
    <property type="match status" value="1"/>
</dbReference>
<dbReference type="InterPro" id="IPR012001">
    <property type="entry name" value="Thiamin_PyroP_enz_TPP-bd_dom"/>
</dbReference>
<dbReference type="GO" id="GO:0030976">
    <property type="term" value="F:thiamine pyrophosphate binding"/>
    <property type="evidence" value="ECO:0007669"/>
    <property type="project" value="InterPro"/>
</dbReference>
<dbReference type="SUPFAM" id="SSF52467">
    <property type="entry name" value="DHS-like NAD/FAD-binding domain"/>
    <property type="match status" value="1"/>
</dbReference>
<dbReference type="InterPro" id="IPR029035">
    <property type="entry name" value="DHS-like_NAD/FAD-binding_dom"/>
</dbReference>
<dbReference type="Pfam" id="PF02776">
    <property type="entry name" value="TPP_enzyme_N"/>
    <property type="match status" value="1"/>
</dbReference>
<gene>
    <name evidence="7" type="ORF">AVDCRST_MAG13-1415</name>
</gene>
<feature type="compositionally biased region" description="Basic and acidic residues" evidence="3">
    <location>
        <begin position="247"/>
        <end position="267"/>
    </location>
</feature>
<dbReference type="EC" id="2.2.1.6" evidence="7"/>
<dbReference type="EMBL" id="CADCVO010000220">
    <property type="protein sequence ID" value="CAA9485186.1"/>
    <property type="molecule type" value="Genomic_DNA"/>
</dbReference>
<dbReference type="GO" id="GO:0009097">
    <property type="term" value="P:isoleucine biosynthetic process"/>
    <property type="evidence" value="ECO:0007669"/>
    <property type="project" value="TreeGrafter"/>
</dbReference>